<feature type="compositionally biased region" description="Basic and acidic residues" evidence="1">
    <location>
        <begin position="1"/>
        <end position="28"/>
    </location>
</feature>
<feature type="non-terminal residue" evidence="2">
    <location>
        <position position="1"/>
    </location>
</feature>
<dbReference type="AlphaFoldDB" id="A0A6J4U8K4"/>
<dbReference type="EMBL" id="CADCWC010000315">
    <property type="protein sequence ID" value="CAA9543915.1"/>
    <property type="molecule type" value="Genomic_DNA"/>
</dbReference>
<feature type="region of interest" description="Disordered" evidence="1">
    <location>
        <begin position="1"/>
        <end position="45"/>
    </location>
</feature>
<name>A0A6J4U8K4_9ACTN</name>
<reference evidence="2" key="1">
    <citation type="submission" date="2020-02" db="EMBL/GenBank/DDBJ databases">
        <authorList>
            <person name="Meier V. D."/>
        </authorList>
    </citation>
    <scope>NUCLEOTIDE SEQUENCE</scope>
    <source>
        <strain evidence="2">AVDCRST_MAG79</strain>
    </source>
</reference>
<sequence length="45" mass="5159">DRAARADERGLRPGQDRRRTPVRLDLRRPGRPPLPHDPAVQPLRA</sequence>
<organism evidence="2">
    <name type="scientific">uncultured Thermoleophilia bacterium</name>
    <dbReference type="NCBI Taxonomy" id="1497501"/>
    <lineage>
        <taxon>Bacteria</taxon>
        <taxon>Bacillati</taxon>
        <taxon>Actinomycetota</taxon>
        <taxon>Thermoleophilia</taxon>
        <taxon>environmental samples</taxon>
    </lineage>
</organism>
<evidence type="ECO:0000256" key="1">
    <source>
        <dbReference type="SAM" id="MobiDB-lite"/>
    </source>
</evidence>
<accession>A0A6J4U8K4</accession>
<feature type="non-terminal residue" evidence="2">
    <location>
        <position position="45"/>
    </location>
</feature>
<dbReference type="EC" id="1.1.1.271" evidence="2"/>
<protein>
    <submittedName>
        <fullName evidence="2">GDP-L-fucose synthetase</fullName>
        <ecNumber evidence="2">1.1.1.271</ecNumber>
    </submittedName>
</protein>
<gene>
    <name evidence="2" type="ORF">AVDCRST_MAG79-2106</name>
</gene>
<evidence type="ECO:0000313" key="2">
    <source>
        <dbReference type="EMBL" id="CAA9543915.1"/>
    </source>
</evidence>
<proteinExistence type="predicted"/>
<dbReference type="GO" id="GO:0050577">
    <property type="term" value="F:GDP-L-fucose synthase activity"/>
    <property type="evidence" value="ECO:0007669"/>
    <property type="project" value="UniProtKB-EC"/>
</dbReference>
<keyword evidence="2" id="KW-0560">Oxidoreductase</keyword>